<dbReference type="KEGG" id="mdx:BTO20_06160"/>
<organism evidence="1 2">
    <name type="scientific">Mycobacterium dioxanotrophicus</name>
    <dbReference type="NCBI Taxonomy" id="482462"/>
    <lineage>
        <taxon>Bacteria</taxon>
        <taxon>Bacillati</taxon>
        <taxon>Actinomycetota</taxon>
        <taxon>Actinomycetes</taxon>
        <taxon>Mycobacteriales</taxon>
        <taxon>Mycobacteriaceae</taxon>
        <taxon>Mycobacterium</taxon>
    </lineage>
</organism>
<proteinExistence type="predicted"/>
<sequence length="113" mass="11994">MVVLAKLMPILGQAIFDAAVAWLKDPANRDDIDSATKFVREQVAEVLPSLVDKATNVIPGQLDDQVLDSLARRLAPIIAGHLPDLGALTTVVAQLQQFVGRLPNLGGLFGGGR</sequence>
<evidence type="ECO:0000313" key="2">
    <source>
        <dbReference type="Proteomes" id="UP000195331"/>
    </source>
</evidence>
<dbReference type="EMBL" id="CP020809">
    <property type="protein sequence ID" value="ART68222.1"/>
    <property type="molecule type" value="Genomic_DNA"/>
</dbReference>
<evidence type="ECO:0000313" key="1">
    <source>
        <dbReference type="EMBL" id="ART68222.1"/>
    </source>
</evidence>
<reference evidence="1 2" key="1">
    <citation type="submission" date="2017-04" db="EMBL/GenBank/DDBJ databases">
        <title>Whole Genome Sequence of 1,4-Dioxane Degrading Bacterium Mycobacterium dioxanotrophicus PH-06.</title>
        <authorList>
            <person name="He Y."/>
        </authorList>
    </citation>
    <scope>NUCLEOTIDE SEQUENCE [LARGE SCALE GENOMIC DNA]</scope>
    <source>
        <strain evidence="1 2">PH-06</strain>
    </source>
</reference>
<gene>
    <name evidence="1" type="ORF">BTO20_06160</name>
</gene>
<dbReference type="AlphaFoldDB" id="A0A1Y0BZ99"/>
<accession>A0A1Y0BZ99</accession>
<name>A0A1Y0BZ99_9MYCO</name>
<keyword evidence="2" id="KW-1185">Reference proteome</keyword>
<protein>
    <submittedName>
        <fullName evidence="1">Uncharacterized protein</fullName>
    </submittedName>
</protein>
<dbReference type="Proteomes" id="UP000195331">
    <property type="component" value="Chromosome"/>
</dbReference>